<gene>
    <name evidence="2" type="ORF">Ssi02_47980</name>
</gene>
<sequence length="80" mass="8826">MHRVLRFFGVFLILEGVTGVVNQAMGGPPFFVFRLFDHYNRLVVHEWGSFTGWEIVANGSLAIMGAAAVTVAWALRSTDA</sequence>
<dbReference type="AlphaFoldDB" id="A0A919RIS2"/>
<protein>
    <submittedName>
        <fullName evidence="2">Uncharacterized protein</fullName>
    </submittedName>
</protein>
<evidence type="ECO:0000256" key="1">
    <source>
        <dbReference type="SAM" id="Phobius"/>
    </source>
</evidence>
<dbReference type="RefSeq" id="WP_204029159.1">
    <property type="nucleotide sequence ID" value="NZ_BOOW01000030.1"/>
</dbReference>
<accession>A0A919RIS2</accession>
<reference evidence="2" key="1">
    <citation type="submission" date="2021-01" db="EMBL/GenBank/DDBJ databases">
        <title>Whole genome shotgun sequence of Sinosporangium siamense NBRC 109515.</title>
        <authorList>
            <person name="Komaki H."/>
            <person name="Tamura T."/>
        </authorList>
    </citation>
    <scope>NUCLEOTIDE SEQUENCE</scope>
    <source>
        <strain evidence="2">NBRC 109515</strain>
    </source>
</reference>
<dbReference type="EMBL" id="BOOW01000030">
    <property type="protein sequence ID" value="GII94567.1"/>
    <property type="molecule type" value="Genomic_DNA"/>
</dbReference>
<organism evidence="2 3">
    <name type="scientific">Sinosporangium siamense</name>
    <dbReference type="NCBI Taxonomy" id="1367973"/>
    <lineage>
        <taxon>Bacteria</taxon>
        <taxon>Bacillati</taxon>
        <taxon>Actinomycetota</taxon>
        <taxon>Actinomycetes</taxon>
        <taxon>Streptosporangiales</taxon>
        <taxon>Streptosporangiaceae</taxon>
        <taxon>Sinosporangium</taxon>
    </lineage>
</organism>
<keyword evidence="3" id="KW-1185">Reference proteome</keyword>
<dbReference type="Proteomes" id="UP000606172">
    <property type="component" value="Unassembled WGS sequence"/>
</dbReference>
<keyword evidence="1" id="KW-1133">Transmembrane helix</keyword>
<feature type="transmembrane region" description="Helical" evidence="1">
    <location>
        <begin position="50"/>
        <end position="75"/>
    </location>
</feature>
<evidence type="ECO:0000313" key="3">
    <source>
        <dbReference type="Proteomes" id="UP000606172"/>
    </source>
</evidence>
<keyword evidence="1" id="KW-0812">Transmembrane</keyword>
<keyword evidence="1" id="KW-0472">Membrane</keyword>
<name>A0A919RIS2_9ACTN</name>
<comment type="caution">
    <text evidence="2">The sequence shown here is derived from an EMBL/GenBank/DDBJ whole genome shotgun (WGS) entry which is preliminary data.</text>
</comment>
<evidence type="ECO:0000313" key="2">
    <source>
        <dbReference type="EMBL" id="GII94567.1"/>
    </source>
</evidence>
<proteinExistence type="predicted"/>